<proteinExistence type="predicted"/>
<name>A0A0R3E3W7_9BRAD</name>
<organism evidence="1 2">
    <name type="scientific">Bradyrhizobium manausense</name>
    <dbReference type="NCBI Taxonomy" id="989370"/>
    <lineage>
        <taxon>Bacteria</taxon>
        <taxon>Pseudomonadati</taxon>
        <taxon>Pseudomonadota</taxon>
        <taxon>Alphaproteobacteria</taxon>
        <taxon>Hyphomicrobiales</taxon>
        <taxon>Nitrobacteraceae</taxon>
        <taxon>Bradyrhizobium</taxon>
    </lineage>
</organism>
<dbReference type="AlphaFoldDB" id="A0A0R3E3W7"/>
<gene>
    <name evidence="1" type="ORF">AOQ71_04385</name>
</gene>
<evidence type="ECO:0000313" key="2">
    <source>
        <dbReference type="Proteomes" id="UP000051936"/>
    </source>
</evidence>
<protein>
    <submittedName>
        <fullName evidence="1">Uncharacterized protein</fullName>
    </submittedName>
</protein>
<sequence>MLENQPLYIQIAQGFSLAFSLASLLRSIKKVERSVYLLKLTLNLLALLNVLGQIKLLNELLLSGEQILNDCRHLTSVTALRPIAGCCLSP</sequence>
<reference evidence="1 2" key="1">
    <citation type="submission" date="2015-09" db="EMBL/GenBank/DDBJ databases">
        <title>Draft Genome Sequence of Bradyrhizobium manausense Strain BR 3351T, a Novel Symbiotic Nitrogen-Fixing Alphaproteobacterium Isolated from Brazilian Amazon Rain Forest.</title>
        <authorList>
            <person name="De Araujo J.L."/>
            <person name="Zilli J.E."/>
        </authorList>
    </citation>
    <scope>NUCLEOTIDE SEQUENCE [LARGE SCALE GENOMIC DNA]</scope>
    <source>
        <strain evidence="1 2">BR3351</strain>
    </source>
</reference>
<accession>A0A0R3E3W7</accession>
<dbReference type="Proteomes" id="UP000051936">
    <property type="component" value="Unassembled WGS sequence"/>
</dbReference>
<evidence type="ECO:0000313" key="1">
    <source>
        <dbReference type="EMBL" id="KRQ16871.1"/>
    </source>
</evidence>
<comment type="caution">
    <text evidence="1">The sequence shown here is derived from an EMBL/GenBank/DDBJ whole genome shotgun (WGS) entry which is preliminary data.</text>
</comment>
<keyword evidence="2" id="KW-1185">Reference proteome</keyword>
<dbReference type="EMBL" id="LJYG01000021">
    <property type="protein sequence ID" value="KRQ16871.1"/>
    <property type="molecule type" value="Genomic_DNA"/>
</dbReference>